<accession>A0A132A9A2</accession>
<dbReference type="Proteomes" id="UP000616769">
    <property type="component" value="Unassembled WGS sequence"/>
</dbReference>
<proteinExistence type="inferred from homology"/>
<evidence type="ECO:0000313" key="10">
    <source>
        <dbReference type="Proteomes" id="UP000616769"/>
    </source>
</evidence>
<dbReference type="GO" id="GO:0017171">
    <property type="term" value="F:serine hydrolase activity"/>
    <property type="evidence" value="ECO:0007669"/>
    <property type="project" value="TreeGrafter"/>
</dbReference>
<protein>
    <submittedName>
        <fullName evidence="7">Pancreatic lipase-like protein 2</fullName>
    </submittedName>
    <submittedName>
        <fullName evidence="6">Pancreatic lipase-related protein 3</fullName>
    </submittedName>
</protein>
<evidence type="ECO:0000256" key="1">
    <source>
        <dbReference type="ARBA" id="ARBA00004613"/>
    </source>
</evidence>
<evidence type="ECO:0000313" key="6">
    <source>
        <dbReference type="EMBL" id="KAF7496340.1"/>
    </source>
</evidence>
<dbReference type="InterPro" id="IPR013818">
    <property type="entry name" value="Lipase"/>
</dbReference>
<name>A0A132A9A2_SARSC</name>
<comment type="subcellular location">
    <subcellularLocation>
        <location evidence="1">Secreted</location>
    </subcellularLocation>
</comment>
<evidence type="ECO:0000256" key="2">
    <source>
        <dbReference type="ARBA" id="ARBA00010701"/>
    </source>
</evidence>
<dbReference type="Proteomes" id="UP000070412">
    <property type="component" value="Unassembled WGS sequence"/>
</dbReference>
<gene>
    <name evidence="7" type="ORF">QR98_0060400</name>
    <name evidence="6" type="ORF">SSS_1282</name>
</gene>
<keyword evidence="3" id="KW-0964">Secreted</keyword>
<dbReference type="GO" id="GO:0005615">
    <property type="term" value="C:extracellular space"/>
    <property type="evidence" value="ECO:0007669"/>
    <property type="project" value="TreeGrafter"/>
</dbReference>
<reference evidence="9" key="2">
    <citation type="journal article" date="2020" name="PLoS Negl. Trop. Dis.">
        <title>High-quality nuclear genome for Sarcoptes scabiei-A critical resource for a neglected parasite.</title>
        <authorList>
            <person name="Korhonen P.K."/>
            <person name="Gasser R.B."/>
            <person name="Ma G."/>
            <person name="Wang T."/>
            <person name="Stroehlein A.J."/>
            <person name="Young N.D."/>
            <person name="Ang C.S."/>
            <person name="Fernando D.D."/>
            <person name="Lu H.C."/>
            <person name="Taylor S."/>
            <person name="Reynolds S.L."/>
            <person name="Mofiz E."/>
            <person name="Najaraj S.H."/>
            <person name="Gowda H."/>
            <person name="Madugundu A."/>
            <person name="Renuse S."/>
            <person name="Holt D."/>
            <person name="Pandey A."/>
            <person name="Papenfuss A.T."/>
            <person name="Fischer K."/>
        </authorList>
    </citation>
    <scope>NUCLEOTIDE SEQUENCE [LARGE SCALE GENOMIC DNA]</scope>
</reference>
<evidence type="ECO:0000256" key="4">
    <source>
        <dbReference type="RuleBase" id="RU004262"/>
    </source>
</evidence>
<sequence length="382" mass="43043">MGNSISSMWRPKKPFFQQIDVFGDLPEPDEISMIQPTLSIFIEKDSDPALIIEHDQAPEKAISLVRNYLDSLSLSQKKIRLVVLTHGFRSNDQSDWLNDAKDAILDAGYLIDQNYHQIVGILGWGGGADIGLLNYPKAAANCLETGKWLGIILQKFHNEYPQSKIYCIGHSLGAHLMGMAGKCSGNSVDRITGLDPAGPAFQNANLDKRLGCDSAKLVDVIHTDGQDVPYFGTLVPLGHIDFYPNYGWDQPSNDGESNMKPMVSQDENNKKNAIPSKYGGFISESHGRAIDFFVWSIINPERFRTFLKLENDPQVEQGVHRIRTVSPIDFVEVEMGYHLDEFIEKFVKKNSSTNQRDDLARIDWNRFYGNYYVHTNGQPPWC</sequence>
<dbReference type="OrthoDB" id="199913at2759"/>
<dbReference type="OMA" id="HTDGQDV"/>
<dbReference type="InterPro" id="IPR000734">
    <property type="entry name" value="TAG_lipase"/>
</dbReference>
<dbReference type="InterPro" id="IPR029058">
    <property type="entry name" value="AB_hydrolase_fold"/>
</dbReference>
<evidence type="ECO:0000259" key="5">
    <source>
        <dbReference type="Pfam" id="PF00151"/>
    </source>
</evidence>
<evidence type="ECO:0000313" key="7">
    <source>
        <dbReference type="EMBL" id="KPM07543.1"/>
    </source>
</evidence>
<reference evidence="8" key="4">
    <citation type="submission" date="2022-06" db="UniProtKB">
        <authorList>
            <consortium name="EnsemblMetazoa"/>
        </authorList>
    </citation>
    <scope>IDENTIFICATION</scope>
</reference>
<dbReference type="PANTHER" id="PTHR11610:SF173">
    <property type="entry name" value="LIPASE DOMAIN-CONTAINING PROTEIN-RELATED"/>
    <property type="match status" value="1"/>
</dbReference>
<dbReference type="GO" id="GO:0016042">
    <property type="term" value="P:lipid catabolic process"/>
    <property type="evidence" value="ECO:0007669"/>
    <property type="project" value="TreeGrafter"/>
</dbReference>
<reference evidence="6" key="3">
    <citation type="submission" date="2020-01" db="EMBL/GenBank/DDBJ databases">
        <authorList>
            <person name="Korhonen P.K.K."/>
            <person name="Guangxu M.G."/>
            <person name="Wang T.W."/>
            <person name="Stroehlein A.J.S."/>
            <person name="Young N.D."/>
            <person name="Ang C.-S.A."/>
            <person name="Fernando D.W.F."/>
            <person name="Lu H.L."/>
            <person name="Taylor S.T."/>
            <person name="Ehtesham M.E.M."/>
            <person name="Najaraj S.H.N."/>
            <person name="Harsha G.H.G."/>
            <person name="Madugundu A.M."/>
            <person name="Renuse S.R."/>
            <person name="Holt D.H."/>
            <person name="Pandey A.P."/>
            <person name="Papenfuss A.P."/>
            <person name="Gasser R.B.G."/>
            <person name="Fischer K.F."/>
        </authorList>
    </citation>
    <scope>NUCLEOTIDE SEQUENCE</scope>
    <source>
        <strain evidence="6">SSS_KF_BRIS2020</strain>
    </source>
</reference>
<keyword evidence="9" id="KW-1185">Reference proteome</keyword>
<organism evidence="7 10">
    <name type="scientific">Sarcoptes scabiei</name>
    <name type="common">Itch mite</name>
    <name type="synonym">Acarus scabiei</name>
    <dbReference type="NCBI Taxonomy" id="52283"/>
    <lineage>
        <taxon>Eukaryota</taxon>
        <taxon>Metazoa</taxon>
        <taxon>Ecdysozoa</taxon>
        <taxon>Arthropoda</taxon>
        <taxon>Chelicerata</taxon>
        <taxon>Arachnida</taxon>
        <taxon>Acari</taxon>
        <taxon>Acariformes</taxon>
        <taxon>Sarcoptiformes</taxon>
        <taxon>Astigmata</taxon>
        <taxon>Psoroptidia</taxon>
        <taxon>Sarcoptoidea</taxon>
        <taxon>Sarcoptidae</taxon>
        <taxon>Sarcoptinae</taxon>
        <taxon>Sarcoptes</taxon>
    </lineage>
</organism>
<dbReference type="PANTHER" id="PTHR11610">
    <property type="entry name" value="LIPASE"/>
    <property type="match status" value="1"/>
</dbReference>
<reference evidence="7 10" key="1">
    <citation type="journal article" date="2015" name="Parasit. Vectors">
        <title>Draft genome of the scabies mite.</title>
        <authorList>
            <person name="Rider S.D.Jr."/>
            <person name="Morgan M.S."/>
            <person name="Arlian L.G."/>
        </authorList>
    </citation>
    <scope>NUCLEOTIDE SEQUENCE [LARGE SCALE GENOMIC DNA]</scope>
    <source>
        <strain evidence="7">Arlian Lab</strain>
    </source>
</reference>
<dbReference type="VEuPathDB" id="VectorBase:SSCA006506"/>
<dbReference type="EMBL" id="JXLN01011644">
    <property type="protein sequence ID" value="KPM07543.1"/>
    <property type="molecule type" value="Genomic_DNA"/>
</dbReference>
<comment type="similarity">
    <text evidence="2 4">Belongs to the AB hydrolase superfamily. Lipase family.</text>
</comment>
<dbReference type="SUPFAM" id="SSF53474">
    <property type="entry name" value="alpha/beta-Hydrolases"/>
    <property type="match status" value="1"/>
</dbReference>
<evidence type="ECO:0000256" key="3">
    <source>
        <dbReference type="ARBA" id="ARBA00022525"/>
    </source>
</evidence>
<dbReference type="GO" id="GO:0016298">
    <property type="term" value="F:lipase activity"/>
    <property type="evidence" value="ECO:0007669"/>
    <property type="project" value="InterPro"/>
</dbReference>
<evidence type="ECO:0000313" key="9">
    <source>
        <dbReference type="Proteomes" id="UP000070412"/>
    </source>
</evidence>
<evidence type="ECO:0000313" key="8">
    <source>
        <dbReference type="EnsemblMetazoa" id="KAF7496340.1"/>
    </source>
</evidence>
<feature type="domain" description="Lipase" evidence="5">
    <location>
        <begin position="61"/>
        <end position="306"/>
    </location>
</feature>
<dbReference type="Gene3D" id="3.40.50.1820">
    <property type="entry name" value="alpha/beta hydrolase"/>
    <property type="match status" value="1"/>
</dbReference>
<dbReference type="EnsemblMetazoa" id="SSS_1282s_mrna">
    <property type="protein sequence ID" value="KAF7496340.1"/>
    <property type="gene ID" value="SSS_1282"/>
</dbReference>
<dbReference type="EMBL" id="WVUK01000012">
    <property type="protein sequence ID" value="KAF7496340.1"/>
    <property type="molecule type" value="Genomic_DNA"/>
</dbReference>
<dbReference type="Pfam" id="PF00151">
    <property type="entry name" value="Lipase"/>
    <property type="match status" value="1"/>
</dbReference>
<dbReference type="AlphaFoldDB" id="A0A132A9A2"/>
<dbReference type="PRINTS" id="PR00821">
    <property type="entry name" value="TAGLIPASE"/>
</dbReference>